<dbReference type="KEGG" id="stae:HNV11_09240"/>
<organism evidence="5 6">
    <name type="scientific">Spirosoma taeanense</name>
    <dbReference type="NCBI Taxonomy" id="2735870"/>
    <lineage>
        <taxon>Bacteria</taxon>
        <taxon>Pseudomonadati</taxon>
        <taxon>Bacteroidota</taxon>
        <taxon>Cytophagia</taxon>
        <taxon>Cytophagales</taxon>
        <taxon>Cytophagaceae</taxon>
        <taxon>Spirosoma</taxon>
    </lineage>
</organism>
<dbReference type="SMART" id="SM00028">
    <property type="entry name" value="TPR"/>
    <property type="match status" value="7"/>
</dbReference>
<keyword evidence="2" id="KW-1133">Transmembrane helix</keyword>
<feature type="repeat" description="TPR" evidence="1">
    <location>
        <begin position="236"/>
        <end position="269"/>
    </location>
</feature>
<dbReference type="InterPro" id="IPR019734">
    <property type="entry name" value="TPR_rpt"/>
</dbReference>
<feature type="repeat" description="TPR" evidence="1">
    <location>
        <begin position="115"/>
        <end position="148"/>
    </location>
</feature>
<evidence type="ECO:0000256" key="2">
    <source>
        <dbReference type="SAM" id="Phobius"/>
    </source>
</evidence>
<keyword evidence="2" id="KW-0472">Membrane</keyword>
<keyword evidence="3" id="KW-0732">Signal</keyword>
<dbReference type="RefSeq" id="WP_171739389.1">
    <property type="nucleotide sequence ID" value="NZ_CP053435.1"/>
</dbReference>
<keyword evidence="1" id="KW-0802">TPR repeat</keyword>
<dbReference type="Proteomes" id="UP000502756">
    <property type="component" value="Chromosome"/>
</dbReference>
<dbReference type="SUPFAM" id="SSF48452">
    <property type="entry name" value="TPR-like"/>
    <property type="match status" value="2"/>
</dbReference>
<evidence type="ECO:0000256" key="3">
    <source>
        <dbReference type="SAM" id="SignalP"/>
    </source>
</evidence>
<evidence type="ECO:0000313" key="6">
    <source>
        <dbReference type="Proteomes" id="UP000502756"/>
    </source>
</evidence>
<dbReference type="AlphaFoldDB" id="A0A6M5Y8G8"/>
<dbReference type="Gene3D" id="1.25.40.10">
    <property type="entry name" value="Tetratricopeptide repeat domain"/>
    <property type="match status" value="3"/>
</dbReference>
<feature type="domain" description="CHAT" evidence="4">
    <location>
        <begin position="618"/>
        <end position="882"/>
    </location>
</feature>
<dbReference type="Pfam" id="PF13424">
    <property type="entry name" value="TPR_12"/>
    <property type="match status" value="1"/>
</dbReference>
<evidence type="ECO:0000259" key="4">
    <source>
        <dbReference type="Pfam" id="PF12770"/>
    </source>
</evidence>
<keyword evidence="2" id="KW-0812">Transmembrane</keyword>
<evidence type="ECO:0000256" key="1">
    <source>
        <dbReference type="PROSITE-ProRule" id="PRU00339"/>
    </source>
</evidence>
<dbReference type="InterPro" id="IPR024983">
    <property type="entry name" value="CHAT_dom"/>
</dbReference>
<name>A0A6M5Y8G8_9BACT</name>
<evidence type="ECO:0000313" key="5">
    <source>
        <dbReference type="EMBL" id="QJW89550.1"/>
    </source>
</evidence>
<gene>
    <name evidence="5" type="ORF">HNV11_09240</name>
</gene>
<dbReference type="InterPro" id="IPR011990">
    <property type="entry name" value="TPR-like_helical_dom_sf"/>
</dbReference>
<reference evidence="5 6" key="1">
    <citation type="submission" date="2020-05" db="EMBL/GenBank/DDBJ databases">
        <title>Genome sequencing of Spirosoma sp. TS118.</title>
        <authorList>
            <person name="Lee J.-H."/>
            <person name="Jeong S."/>
            <person name="Zhao L."/>
            <person name="Jung J.-H."/>
            <person name="Kim M.-K."/>
            <person name="Lim S."/>
        </authorList>
    </citation>
    <scope>NUCLEOTIDE SEQUENCE [LARGE SCALE GENOMIC DNA]</scope>
    <source>
        <strain evidence="5 6">TS118</strain>
    </source>
</reference>
<keyword evidence="6" id="KW-1185">Reference proteome</keyword>
<protein>
    <submittedName>
        <fullName evidence="5">CHAT domain-containing protein</fullName>
    </submittedName>
</protein>
<dbReference type="PROSITE" id="PS50005">
    <property type="entry name" value="TPR"/>
    <property type="match status" value="3"/>
</dbReference>
<feature type="repeat" description="TPR" evidence="1">
    <location>
        <begin position="312"/>
        <end position="345"/>
    </location>
</feature>
<feature type="chain" id="PRO_5026725739" evidence="3">
    <location>
        <begin position="26"/>
        <end position="928"/>
    </location>
</feature>
<feature type="transmembrane region" description="Helical" evidence="2">
    <location>
        <begin position="892"/>
        <end position="909"/>
    </location>
</feature>
<proteinExistence type="predicted"/>
<accession>A0A6M5Y8G8</accession>
<dbReference type="PANTHER" id="PTHR10098">
    <property type="entry name" value="RAPSYN-RELATED"/>
    <property type="match status" value="1"/>
</dbReference>
<dbReference type="EMBL" id="CP053435">
    <property type="protein sequence ID" value="QJW89550.1"/>
    <property type="molecule type" value="Genomic_DNA"/>
</dbReference>
<sequence length="928" mass="104452">MSRFLFCSISIASALVAGLSTNGLAQRPSAKQLSAFLQRVSNLPAVEAQIKSLNSWQQQWRKCGYPPDSTYINGLLQLGLAYLYAESLPQAIHVTQQAVQLSQAHRSDITPDQPAKAFYRLGMLLSEYSQLYQAARVLKQAVRLGQNIPSGVKWASNAYLYLAYVYYSAGDYQQSVQNAERGQELARNIGDTALVAKLLQDKAKALNVLKKYDEAQRAAEQAVALARQRNYSAILAYGYKQLGFIAESQGKLDKALQYRQRAFEIAEKIKDHSTPDYAVSLGLTYYQLKRYEQASLYFQYGVDSSRNLYAKARALNSLGNVCWKKKEFPKALRYYQQGLTTIPINFQNPAVESLPGAQTIRLADQKDYLLTLIQDKADTWLDYAIANKNKPNYLTHALETYMVADQMIDFMRWEHTGQQSKLYWRDKTRAMYERAIETCYRLGNAEQAFRFLEKSRAVMLADKLNELGARQLLAPKQLAQEQALNQRVADRQARLASISPDSAAYSKAHAELLLEQDRLDTFRKTLEASNPDYYRYKYDSTTTALSDVRKYLKKQGGSLVTYFVGDSALYILNVTADRATLHRKPVDPYNRIAYAFMPLLSSPDNMNRQFGKFLTLSHGLYQQLLAPLKLPAGRVIVSPDGFFLPFEALSRSAQQPDYAVKDYAFSYAYSAGLLLKNRTHSPSLSPVGDFLGVAPVQFSPAMNQLALINSDNFLETIAGRFRQARLLTHENATRRAFQTDVAGYRVVHLFTHAIADSTEREPLLYFADSTLRLSELGDNGLPNAQLVVLAACKTGIGANQRGEGVFSLGRGFAALGVPSVMTTLWSVQNEATYRLTELFYKYLYEGEPKDIALQRAKQDWLKTAEGADQLPNFWAGLILVGNAEPLHQPNRWPWLAGLGLAIVIGLAGWRTWQNRRPKQTTQRAYQSS</sequence>
<feature type="signal peptide" evidence="3">
    <location>
        <begin position="1"/>
        <end position="25"/>
    </location>
</feature>
<dbReference type="Pfam" id="PF12770">
    <property type="entry name" value="CHAT"/>
    <property type="match status" value="1"/>
</dbReference>